<dbReference type="GO" id="GO:0051537">
    <property type="term" value="F:2 iron, 2 sulfur cluster binding"/>
    <property type="evidence" value="ECO:0007669"/>
    <property type="project" value="UniProtKB-KW"/>
</dbReference>
<dbReference type="Pfam" id="PF00462">
    <property type="entry name" value="Glutaredoxin"/>
    <property type="match status" value="1"/>
</dbReference>
<keyword evidence="1" id="KW-0001">2Fe-2S</keyword>
<dbReference type="SUPFAM" id="SSF52833">
    <property type="entry name" value="Thioredoxin-like"/>
    <property type="match status" value="1"/>
</dbReference>
<evidence type="ECO:0000256" key="3">
    <source>
        <dbReference type="ARBA" id="ARBA00023004"/>
    </source>
</evidence>
<sequence length="184" mass="19892">MLSRTFSSLIRRQSVSAATSRSLSQFVGAYRYPAAAAAAAAAVTASPSASVPRRRFSDDGTHDDFAPKKKAVTDDVDEAVEMIKQHVNANAVMLYMKGNPSMPMCGFSAQIVKTLQAEGVDFSSVNVLDYPSIREGVKKFAAWPTIPQLYINGEFIGGNDIVSDMHESGELKELLAEAKLVDKE</sequence>
<evidence type="ECO:0000313" key="7">
    <source>
        <dbReference type="EMBL" id="CAE0722168.1"/>
    </source>
</evidence>
<dbReference type="CDD" id="cd03028">
    <property type="entry name" value="GRX_PICOT_like"/>
    <property type="match status" value="1"/>
</dbReference>
<dbReference type="InterPro" id="IPR004480">
    <property type="entry name" value="Monothiol_GRX-rel"/>
</dbReference>
<dbReference type="InterPro" id="IPR033658">
    <property type="entry name" value="GRX_PICOT-like"/>
</dbReference>
<dbReference type="FunFam" id="3.40.30.10:FF:000005">
    <property type="entry name" value="Glutaredoxin 5"/>
    <property type="match status" value="1"/>
</dbReference>
<dbReference type="GO" id="GO:0046872">
    <property type="term" value="F:metal ion binding"/>
    <property type="evidence" value="ECO:0007669"/>
    <property type="project" value="UniProtKB-KW"/>
</dbReference>
<name>A0A7S4EMH9_9STRA</name>
<dbReference type="Gene3D" id="3.40.30.10">
    <property type="entry name" value="Glutaredoxin"/>
    <property type="match status" value="1"/>
</dbReference>
<dbReference type="PROSITE" id="PS51354">
    <property type="entry name" value="GLUTAREDOXIN_2"/>
    <property type="match status" value="1"/>
</dbReference>
<protein>
    <recommendedName>
        <fullName evidence="6">Glutaredoxin domain-containing protein</fullName>
    </recommendedName>
</protein>
<keyword evidence="2" id="KW-0479">Metal-binding</keyword>
<dbReference type="InterPro" id="IPR036249">
    <property type="entry name" value="Thioredoxin-like_sf"/>
</dbReference>
<dbReference type="PANTHER" id="PTHR10293">
    <property type="entry name" value="GLUTAREDOXIN FAMILY MEMBER"/>
    <property type="match status" value="1"/>
</dbReference>
<dbReference type="GO" id="GO:0005759">
    <property type="term" value="C:mitochondrial matrix"/>
    <property type="evidence" value="ECO:0007669"/>
    <property type="project" value="TreeGrafter"/>
</dbReference>
<proteinExistence type="predicted"/>
<accession>A0A7S4EMH9</accession>
<keyword evidence="3" id="KW-0408">Iron</keyword>
<dbReference type="AlphaFoldDB" id="A0A7S4EMH9"/>
<dbReference type="InterPro" id="IPR002109">
    <property type="entry name" value="Glutaredoxin"/>
</dbReference>
<feature type="domain" description="Glutaredoxin" evidence="6">
    <location>
        <begin position="92"/>
        <end position="156"/>
    </location>
</feature>
<keyword evidence="5" id="KW-0676">Redox-active center</keyword>
<evidence type="ECO:0000256" key="5">
    <source>
        <dbReference type="ARBA" id="ARBA00023284"/>
    </source>
</evidence>
<evidence type="ECO:0000256" key="1">
    <source>
        <dbReference type="ARBA" id="ARBA00022714"/>
    </source>
</evidence>
<dbReference type="EMBL" id="HBIX01021231">
    <property type="protein sequence ID" value="CAE0722168.1"/>
    <property type="molecule type" value="Transcribed_RNA"/>
</dbReference>
<dbReference type="PANTHER" id="PTHR10293:SF16">
    <property type="entry name" value="GLUTAREDOXIN-RELATED PROTEIN 5, MITOCHONDRIAL"/>
    <property type="match status" value="1"/>
</dbReference>
<evidence type="ECO:0000259" key="6">
    <source>
        <dbReference type="Pfam" id="PF00462"/>
    </source>
</evidence>
<organism evidence="7">
    <name type="scientific">Pseudo-nitzschia australis</name>
    <dbReference type="NCBI Taxonomy" id="44445"/>
    <lineage>
        <taxon>Eukaryota</taxon>
        <taxon>Sar</taxon>
        <taxon>Stramenopiles</taxon>
        <taxon>Ochrophyta</taxon>
        <taxon>Bacillariophyta</taxon>
        <taxon>Bacillariophyceae</taxon>
        <taxon>Bacillariophycidae</taxon>
        <taxon>Bacillariales</taxon>
        <taxon>Bacillariaceae</taxon>
        <taxon>Pseudo-nitzschia</taxon>
    </lineage>
</organism>
<reference evidence="7" key="1">
    <citation type="submission" date="2021-01" db="EMBL/GenBank/DDBJ databases">
        <authorList>
            <person name="Corre E."/>
            <person name="Pelletier E."/>
            <person name="Niang G."/>
            <person name="Scheremetjew M."/>
            <person name="Finn R."/>
            <person name="Kale V."/>
            <person name="Holt S."/>
            <person name="Cochrane G."/>
            <person name="Meng A."/>
            <person name="Brown T."/>
            <person name="Cohen L."/>
        </authorList>
    </citation>
    <scope>NUCLEOTIDE SEQUENCE</scope>
    <source>
        <strain evidence="7">10249 10 AB</strain>
    </source>
</reference>
<evidence type="ECO:0000256" key="2">
    <source>
        <dbReference type="ARBA" id="ARBA00022723"/>
    </source>
</evidence>
<evidence type="ECO:0000256" key="4">
    <source>
        <dbReference type="ARBA" id="ARBA00023014"/>
    </source>
</evidence>
<keyword evidence="4" id="KW-0411">Iron-sulfur</keyword>
<gene>
    <name evidence="7" type="ORF">PAUS00366_LOCUS14923</name>
</gene>
<dbReference type="NCBIfam" id="TIGR00365">
    <property type="entry name" value="Grx4 family monothiol glutaredoxin"/>
    <property type="match status" value="1"/>
</dbReference>